<name>A0A915J8H9_ROMCU</name>
<accession>A0A915J8H9</accession>
<protein>
    <submittedName>
        <fullName evidence="2">Uncharacterized protein</fullName>
    </submittedName>
</protein>
<keyword evidence="1" id="KW-1185">Reference proteome</keyword>
<organism evidence="1 2">
    <name type="scientific">Romanomermis culicivorax</name>
    <name type="common">Nematode worm</name>
    <dbReference type="NCBI Taxonomy" id="13658"/>
    <lineage>
        <taxon>Eukaryota</taxon>
        <taxon>Metazoa</taxon>
        <taxon>Ecdysozoa</taxon>
        <taxon>Nematoda</taxon>
        <taxon>Enoplea</taxon>
        <taxon>Dorylaimia</taxon>
        <taxon>Mermithida</taxon>
        <taxon>Mermithoidea</taxon>
        <taxon>Mermithidae</taxon>
        <taxon>Romanomermis</taxon>
    </lineage>
</organism>
<sequence length="88" mass="9840">MPFPNPLTIADINIPPASSITRGGAPFLLFDSGAADPDQSKILTVSLSYGSELAKFPCMDSQREPDRQSREREQLWFILAPYMPDRKK</sequence>
<dbReference type="AlphaFoldDB" id="A0A915J8H9"/>
<dbReference type="WBParaSite" id="nRc.2.0.1.t22778-RA">
    <property type="protein sequence ID" value="nRc.2.0.1.t22778-RA"/>
    <property type="gene ID" value="nRc.2.0.1.g22778"/>
</dbReference>
<evidence type="ECO:0000313" key="2">
    <source>
        <dbReference type="WBParaSite" id="nRc.2.0.1.t22778-RA"/>
    </source>
</evidence>
<proteinExistence type="predicted"/>
<reference evidence="2" key="1">
    <citation type="submission" date="2022-11" db="UniProtKB">
        <authorList>
            <consortium name="WormBaseParasite"/>
        </authorList>
    </citation>
    <scope>IDENTIFICATION</scope>
</reference>
<dbReference type="Proteomes" id="UP000887565">
    <property type="component" value="Unplaced"/>
</dbReference>
<evidence type="ECO:0000313" key="1">
    <source>
        <dbReference type="Proteomes" id="UP000887565"/>
    </source>
</evidence>